<feature type="compositionally biased region" description="Low complexity" evidence="1">
    <location>
        <begin position="36"/>
        <end position="45"/>
    </location>
</feature>
<dbReference type="AlphaFoldDB" id="A0A1D6HRW5"/>
<evidence type="ECO:0000256" key="1">
    <source>
        <dbReference type="SAM" id="MobiDB-lite"/>
    </source>
</evidence>
<dbReference type="EMBL" id="CM007650">
    <property type="protein sequence ID" value="ONM51219.1"/>
    <property type="molecule type" value="Genomic_DNA"/>
</dbReference>
<feature type="compositionally biased region" description="Basic and acidic residues" evidence="1">
    <location>
        <begin position="112"/>
        <end position="123"/>
    </location>
</feature>
<name>A0A1D6HRW5_MAIZE</name>
<protein>
    <submittedName>
        <fullName evidence="2">Uncharacterized protein</fullName>
    </submittedName>
</protein>
<sequence length="123" mass="13382">MLLDASPLLASSTSSHSSVFHLTSVPSPLACGHSLSHAARATTSRNRSRARRCSRHRRGPAHPDHTSPSTTATPSRAPPPRRSPRTCLRRPRASGGSRRGCRCRGGSRARTAARDRRSRRTEL</sequence>
<gene>
    <name evidence="2" type="ORF">ZEAMMB73_Zm00001d018746</name>
</gene>
<feature type="compositionally biased region" description="Low complexity" evidence="1">
    <location>
        <begin position="66"/>
        <end position="75"/>
    </location>
</feature>
<feature type="region of interest" description="Disordered" evidence="1">
    <location>
        <begin position="1"/>
        <end position="123"/>
    </location>
</feature>
<feature type="compositionally biased region" description="Low complexity" evidence="1">
    <location>
        <begin position="1"/>
        <end position="25"/>
    </location>
</feature>
<feature type="compositionally biased region" description="Basic residues" evidence="1">
    <location>
        <begin position="82"/>
        <end position="92"/>
    </location>
</feature>
<dbReference type="InParanoid" id="A0A1D6HRW5"/>
<organism evidence="2">
    <name type="scientific">Zea mays</name>
    <name type="common">Maize</name>
    <dbReference type="NCBI Taxonomy" id="4577"/>
    <lineage>
        <taxon>Eukaryota</taxon>
        <taxon>Viridiplantae</taxon>
        <taxon>Streptophyta</taxon>
        <taxon>Embryophyta</taxon>
        <taxon>Tracheophyta</taxon>
        <taxon>Spermatophyta</taxon>
        <taxon>Magnoliopsida</taxon>
        <taxon>Liliopsida</taxon>
        <taxon>Poales</taxon>
        <taxon>Poaceae</taxon>
        <taxon>PACMAD clade</taxon>
        <taxon>Panicoideae</taxon>
        <taxon>Andropogonodae</taxon>
        <taxon>Andropogoneae</taxon>
        <taxon>Tripsacinae</taxon>
        <taxon>Zea</taxon>
    </lineage>
</organism>
<proteinExistence type="predicted"/>
<feature type="compositionally biased region" description="Basic residues" evidence="1">
    <location>
        <begin position="46"/>
        <end position="60"/>
    </location>
</feature>
<accession>A0A1D6HRW5</accession>
<evidence type="ECO:0000313" key="2">
    <source>
        <dbReference type="EMBL" id="ONM51219.1"/>
    </source>
</evidence>
<reference evidence="2" key="1">
    <citation type="submission" date="2015-12" db="EMBL/GenBank/DDBJ databases">
        <title>Update maize B73 reference genome by single molecule sequencing technologies.</title>
        <authorList>
            <consortium name="Maize Genome Sequencing Project"/>
            <person name="Ware D."/>
        </authorList>
    </citation>
    <scope>NUCLEOTIDE SEQUENCE [LARGE SCALE GENOMIC DNA]</scope>
    <source>
        <tissue evidence="2">Seedling</tissue>
    </source>
</reference>